<evidence type="ECO:0000259" key="3">
    <source>
        <dbReference type="SMART" id="SM00645"/>
    </source>
</evidence>
<dbReference type="Proteomes" id="UP000318571">
    <property type="component" value="Chromosome 10"/>
</dbReference>
<dbReference type="Gene3D" id="3.90.70.10">
    <property type="entry name" value="Cysteine proteinases"/>
    <property type="match status" value="2"/>
</dbReference>
<dbReference type="InterPro" id="IPR000727">
    <property type="entry name" value="T_SNARE_dom"/>
</dbReference>
<comment type="caution">
    <text evidence="4">The sequence shown here is derived from an EMBL/GenBank/DDBJ whole genome shotgun (WGS) entry which is preliminary data.</text>
</comment>
<organism evidence="4 5">
    <name type="scientific">Tigriopus californicus</name>
    <name type="common">Marine copepod</name>
    <dbReference type="NCBI Taxonomy" id="6832"/>
    <lineage>
        <taxon>Eukaryota</taxon>
        <taxon>Metazoa</taxon>
        <taxon>Ecdysozoa</taxon>
        <taxon>Arthropoda</taxon>
        <taxon>Crustacea</taxon>
        <taxon>Multicrustacea</taxon>
        <taxon>Hexanauplia</taxon>
        <taxon>Copepoda</taxon>
        <taxon>Harpacticoida</taxon>
        <taxon>Harpacticidae</taxon>
        <taxon>Tigriopus</taxon>
    </lineage>
</organism>
<gene>
    <name evidence="4" type="ORF">TCAL_00854</name>
</gene>
<reference evidence="4 5" key="1">
    <citation type="journal article" date="2018" name="Nat. Ecol. Evol.">
        <title>Genomic signatures of mitonuclear coevolution across populations of Tigriopus californicus.</title>
        <authorList>
            <person name="Barreto F.S."/>
            <person name="Watson E.T."/>
            <person name="Lima T.G."/>
            <person name="Willett C.S."/>
            <person name="Edmands S."/>
            <person name="Li W."/>
            <person name="Burton R.S."/>
        </authorList>
    </citation>
    <scope>NUCLEOTIDE SEQUENCE [LARGE SCALE GENOMIC DNA]</scope>
    <source>
        <strain evidence="4 5">San Diego</strain>
    </source>
</reference>
<accession>A0A553NBH0</accession>
<dbReference type="Pfam" id="PF05739">
    <property type="entry name" value="SNARE"/>
    <property type="match status" value="1"/>
</dbReference>
<evidence type="ECO:0000313" key="5">
    <source>
        <dbReference type="Proteomes" id="UP000318571"/>
    </source>
</evidence>
<dbReference type="InterPro" id="IPR025661">
    <property type="entry name" value="Pept_asp_AS"/>
</dbReference>
<dbReference type="InterPro" id="IPR000668">
    <property type="entry name" value="Peptidase_C1A_C"/>
</dbReference>
<dbReference type="PANTHER" id="PTHR12411">
    <property type="entry name" value="CYSTEINE PROTEASE FAMILY C1-RELATED"/>
    <property type="match status" value="1"/>
</dbReference>
<sequence length="313" mass="35751">MNHTRHGGGAQNHLLEDIDTGMDQTRQRLLDTTRQITHVERRDRTCRYWAVILALLVPIVILFLLPDRNIVLDQYGDVEGLSRADQEYNMMAEIYHRGPISCGIAVTDALVNHTSGIFHDKTGDIGLTMTYRWWAMVSIQTPKRKYWLIRNSWGTYWGEEGYFRLIRGINNLGIESDSCAWNTEDNQLYRRLKLLRSGCKRKVIADPNASRISLPDLRSTWRQKIFPTDGLEKCEWDQFHVLVVNQHTPKYCGSCWAQAGVSSLADRFIIADPKAYANLALSVQYILNCRGAGGDCHGGDALQLYKFINQNGD</sequence>
<dbReference type="GO" id="GO:0008234">
    <property type="term" value="F:cysteine-type peptidase activity"/>
    <property type="evidence" value="ECO:0007669"/>
    <property type="project" value="InterPro"/>
</dbReference>
<dbReference type="AlphaFoldDB" id="A0A553NBH0"/>
<comment type="similarity">
    <text evidence="1">Belongs to the peptidase C1 family.</text>
</comment>
<dbReference type="GO" id="GO:0006508">
    <property type="term" value="P:proteolysis"/>
    <property type="evidence" value="ECO:0007669"/>
    <property type="project" value="InterPro"/>
</dbReference>
<evidence type="ECO:0000256" key="1">
    <source>
        <dbReference type="ARBA" id="ARBA00008455"/>
    </source>
</evidence>
<keyword evidence="2" id="KW-1133">Transmembrane helix</keyword>
<feature type="domain" description="Peptidase C1A papain C-terminal" evidence="3">
    <location>
        <begin position="5"/>
        <end position="182"/>
    </location>
</feature>
<dbReference type="InterPro" id="IPR038765">
    <property type="entry name" value="Papain-like_cys_pep_sf"/>
</dbReference>
<protein>
    <recommendedName>
        <fullName evidence="3">Peptidase C1A papain C-terminal domain-containing protein</fullName>
    </recommendedName>
</protein>
<keyword evidence="2" id="KW-0472">Membrane</keyword>
<dbReference type="InterPro" id="IPR013128">
    <property type="entry name" value="Peptidase_C1A"/>
</dbReference>
<proteinExistence type="inferred from homology"/>
<evidence type="ECO:0000313" key="4">
    <source>
        <dbReference type="EMBL" id="TRY62781.1"/>
    </source>
</evidence>
<dbReference type="STRING" id="6832.A0A553NBH0"/>
<name>A0A553NBH0_TIGCA</name>
<keyword evidence="2" id="KW-0812">Transmembrane</keyword>
<dbReference type="SMART" id="SM00645">
    <property type="entry name" value="Pept_C1"/>
    <property type="match status" value="1"/>
</dbReference>
<dbReference type="Pfam" id="PF00112">
    <property type="entry name" value="Peptidase_C1"/>
    <property type="match status" value="2"/>
</dbReference>
<feature type="transmembrane region" description="Helical" evidence="2">
    <location>
        <begin position="48"/>
        <end position="65"/>
    </location>
</feature>
<dbReference type="PROSITE" id="PS00640">
    <property type="entry name" value="THIOL_PROTEASE_ASN"/>
    <property type="match status" value="1"/>
</dbReference>
<dbReference type="SUPFAM" id="SSF54001">
    <property type="entry name" value="Cysteine proteinases"/>
    <property type="match status" value="2"/>
</dbReference>
<evidence type="ECO:0000256" key="2">
    <source>
        <dbReference type="SAM" id="Phobius"/>
    </source>
</evidence>
<dbReference type="EMBL" id="VCGU01000458">
    <property type="protein sequence ID" value="TRY62781.1"/>
    <property type="molecule type" value="Genomic_DNA"/>
</dbReference>
<keyword evidence="5" id="KW-1185">Reference proteome</keyword>